<evidence type="ECO:0000256" key="1">
    <source>
        <dbReference type="SAM" id="Phobius"/>
    </source>
</evidence>
<proteinExistence type="predicted"/>
<gene>
    <name evidence="2" type="ORF">D7316_02309</name>
</gene>
<dbReference type="RefSeq" id="WP_232016871.1">
    <property type="nucleotide sequence ID" value="NZ_CP033972.1"/>
</dbReference>
<sequence length="709" mass="76057">MTTTIDRPENVGTMPVEVRPTPGRILITLPDLAMMSAVAGLLGLLPLPAPLSALLVAVFALIGPGAALLTWVDFPRRARPAAVLTLSMAVTTLVPIAAMWSYRWNPVGILVFPALGVLGSSALFYFRSSTRPAPAQWWSHVADRVRTSGHALRGLPAALIAVALILWLIALPSLPGADASLYGLTFSGSGRLLIPAMAAVVVAFVVAVVGRNSAAAVAALGAAIVVSRFTVWLGTEVPLYDWTYKHVAVVRYILVNDLIQPDGTDIYAQWPAFFVSSAWFCDVTGLNPMTLAHVFAPVVHVLIAVVVYSAARVIGSSRRVALTAAFVVELVNWVGQDYFSPQAWAVVLAYGFLTMLLASRDAPRAGVLAIVPFAAMVPTHQLTPFWALGAAVLLVVFRQARPWWAVLIMIAIAAAYLALNFSAVAPYGIFTGGNPVENAAGNVTATGAPDAARTLTSWVVRGLSAGVMGVAGLCFLVGWRRHRRRVWGLAIIAFSALGLLLAQSYGGEAIFRIYLYSLLGCGLLIAPVLVAALDGFRSGRHRRVVALVASAGLLGVGSAGLYSYLALWPLVVQTSSQIAVMDRITAAAEPGTRFTMMKQGGVPTRLNDNYAPLTLADPYFDGALTFAFPDATRPDFPTEEQLGYLRWNVEQHNGPTYVIFSEQARRAMQYYGEYGPESIGRFQSALQNTSGWNLVYANGETKIFRFDPR</sequence>
<name>A0A3G8JMM4_9ACTN</name>
<feature type="transmembrane region" description="Helical" evidence="1">
    <location>
        <begin position="107"/>
        <end position="126"/>
    </location>
</feature>
<feature type="transmembrane region" description="Helical" evidence="1">
    <location>
        <begin position="25"/>
        <end position="45"/>
    </location>
</feature>
<feature type="transmembrane region" description="Helical" evidence="1">
    <location>
        <begin position="513"/>
        <end position="533"/>
    </location>
</feature>
<organism evidence="2 3">
    <name type="scientific">Gordonia insulae</name>
    <dbReference type="NCBI Taxonomy" id="2420509"/>
    <lineage>
        <taxon>Bacteria</taxon>
        <taxon>Bacillati</taxon>
        <taxon>Actinomycetota</taxon>
        <taxon>Actinomycetes</taxon>
        <taxon>Mycobacteriales</taxon>
        <taxon>Gordoniaceae</taxon>
        <taxon>Gordonia</taxon>
    </lineage>
</organism>
<keyword evidence="1" id="KW-1133">Transmembrane helix</keyword>
<keyword evidence="1" id="KW-0472">Membrane</keyword>
<dbReference type="AlphaFoldDB" id="A0A3G8JMM4"/>
<feature type="transmembrane region" description="Helical" evidence="1">
    <location>
        <begin position="192"/>
        <end position="209"/>
    </location>
</feature>
<protein>
    <submittedName>
        <fullName evidence="2">Uncharacterized protein</fullName>
    </submittedName>
</protein>
<keyword evidence="1" id="KW-0812">Transmembrane</keyword>
<dbReference type="EMBL" id="CP033972">
    <property type="protein sequence ID" value="AZG45709.1"/>
    <property type="molecule type" value="Genomic_DNA"/>
</dbReference>
<evidence type="ECO:0000313" key="2">
    <source>
        <dbReference type="EMBL" id="AZG45709.1"/>
    </source>
</evidence>
<feature type="transmembrane region" description="Helical" evidence="1">
    <location>
        <begin position="545"/>
        <end position="571"/>
    </location>
</feature>
<feature type="transmembrane region" description="Helical" evidence="1">
    <location>
        <begin position="486"/>
        <end position="507"/>
    </location>
</feature>
<feature type="transmembrane region" description="Helical" evidence="1">
    <location>
        <begin position="292"/>
        <end position="311"/>
    </location>
</feature>
<feature type="transmembrane region" description="Helical" evidence="1">
    <location>
        <begin position="379"/>
        <end position="397"/>
    </location>
</feature>
<feature type="transmembrane region" description="Helical" evidence="1">
    <location>
        <begin position="404"/>
        <end position="429"/>
    </location>
</feature>
<keyword evidence="3" id="KW-1185">Reference proteome</keyword>
<feature type="transmembrane region" description="Helical" evidence="1">
    <location>
        <begin position="51"/>
        <end position="74"/>
    </location>
</feature>
<feature type="transmembrane region" description="Helical" evidence="1">
    <location>
        <begin position="343"/>
        <end position="359"/>
    </location>
</feature>
<feature type="transmembrane region" description="Helical" evidence="1">
    <location>
        <begin position="458"/>
        <end position="479"/>
    </location>
</feature>
<dbReference type="Proteomes" id="UP000271469">
    <property type="component" value="Chromosome"/>
</dbReference>
<feature type="transmembrane region" description="Helical" evidence="1">
    <location>
        <begin position="81"/>
        <end position="101"/>
    </location>
</feature>
<reference evidence="2 3" key="1">
    <citation type="submission" date="2018-11" db="EMBL/GenBank/DDBJ databases">
        <title>Gordonia insulae sp. nov., isolated from an island soil.</title>
        <authorList>
            <person name="Kim Y.S."/>
            <person name="Kim S.B."/>
        </authorList>
    </citation>
    <scope>NUCLEOTIDE SEQUENCE [LARGE SCALE GENOMIC DNA]</scope>
    <source>
        <strain evidence="2 3">MMS17-SY073</strain>
    </source>
</reference>
<feature type="transmembrane region" description="Helical" evidence="1">
    <location>
        <begin position="154"/>
        <end position="172"/>
    </location>
</feature>
<feature type="transmembrane region" description="Helical" evidence="1">
    <location>
        <begin position="216"/>
        <end position="235"/>
    </location>
</feature>
<accession>A0A3G8JMM4</accession>
<evidence type="ECO:0000313" key="3">
    <source>
        <dbReference type="Proteomes" id="UP000271469"/>
    </source>
</evidence>
<dbReference type="KEGG" id="gom:D7316_02309"/>